<keyword evidence="1" id="KW-0812">Transmembrane</keyword>
<sequence length="30" mass="3719">MFSLRITHFGIIFVAIHLIYNKQHEDYKRQ</sequence>
<gene>
    <name evidence="2" type="ORF">C7379_12310</name>
</gene>
<evidence type="ECO:0000256" key="1">
    <source>
        <dbReference type="SAM" id="Phobius"/>
    </source>
</evidence>
<protein>
    <submittedName>
        <fullName evidence="2">Uncharacterized protein</fullName>
    </submittedName>
</protein>
<accession>A0A2U0TYY0</accession>
<evidence type="ECO:0000313" key="3">
    <source>
        <dbReference type="Proteomes" id="UP000245870"/>
    </source>
</evidence>
<name>A0A2U0TYY0_9BACT</name>
<dbReference type="AlphaFoldDB" id="A0A2U0TYY0"/>
<dbReference type="Proteomes" id="UP000245870">
    <property type="component" value="Unassembled WGS sequence"/>
</dbReference>
<keyword evidence="1" id="KW-0472">Membrane</keyword>
<organism evidence="2 3">
    <name type="scientific">Hallella colorans</name>
    <dbReference type="NCBI Taxonomy" id="1703337"/>
    <lineage>
        <taxon>Bacteria</taxon>
        <taxon>Pseudomonadati</taxon>
        <taxon>Bacteroidota</taxon>
        <taxon>Bacteroidia</taxon>
        <taxon>Bacteroidales</taxon>
        <taxon>Prevotellaceae</taxon>
        <taxon>Hallella</taxon>
    </lineage>
</organism>
<reference evidence="2 3" key="1">
    <citation type="submission" date="2018-05" db="EMBL/GenBank/DDBJ databases">
        <title>Genomic Encyclopedia of Type Strains, Phase IV (KMG-IV): sequencing the most valuable type-strain genomes for metagenomic binning, comparative biology and taxonomic classification.</title>
        <authorList>
            <person name="Goeker M."/>
        </authorList>
    </citation>
    <scope>NUCLEOTIDE SEQUENCE [LARGE SCALE GENOMIC DNA]</scope>
    <source>
        <strain evidence="2 3">DSM 100333</strain>
    </source>
</reference>
<feature type="transmembrane region" description="Helical" evidence="1">
    <location>
        <begin position="6"/>
        <end position="21"/>
    </location>
</feature>
<comment type="caution">
    <text evidence="2">The sequence shown here is derived from an EMBL/GenBank/DDBJ whole genome shotgun (WGS) entry which is preliminary data.</text>
</comment>
<keyword evidence="1" id="KW-1133">Transmembrane helix</keyword>
<dbReference type="EMBL" id="QENY01000023">
    <property type="protein sequence ID" value="PVX48816.1"/>
    <property type="molecule type" value="Genomic_DNA"/>
</dbReference>
<proteinExistence type="predicted"/>
<evidence type="ECO:0000313" key="2">
    <source>
        <dbReference type="EMBL" id="PVX48816.1"/>
    </source>
</evidence>
<keyword evidence="3" id="KW-1185">Reference proteome</keyword>